<name>A0A182MRX2_9DIPT</name>
<reference evidence="3" key="1">
    <citation type="submission" date="2013-09" db="EMBL/GenBank/DDBJ databases">
        <title>The Genome Sequence of Anopheles culicifacies species A.</title>
        <authorList>
            <consortium name="The Broad Institute Genomics Platform"/>
            <person name="Neafsey D.E."/>
            <person name="Besansky N."/>
            <person name="Howell P."/>
            <person name="Walton C."/>
            <person name="Young S.K."/>
            <person name="Zeng Q."/>
            <person name="Gargeya S."/>
            <person name="Fitzgerald M."/>
            <person name="Haas B."/>
            <person name="Abouelleil A."/>
            <person name="Allen A.W."/>
            <person name="Alvarado L."/>
            <person name="Arachchi H.M."/>
            <person name="Berlin A.M."/>
            <person name="Chapman S.B."/>
            <person name="Gainer-Dewar J."/>
            <person name="Goldberg J."/>
            <person name="Griggs A."/>
            <person name="Gujja S."/>
            <person name="Hansen M."/>
            <person name="Howarth C."/>
            <person name="Imamovic A."/>
            <person name="Ireland A."/>
            <person name="Larimer J."/>
            <person name="McCowan C."/>
            <person name="Murphy C."/>
            <person name="Pearson M."/>
            <person name="Poon T.W."/>
            <person name="Priest M."/>
            <person name="Roberts A."/>
            <person name="Saif S."/>
            <person name="Shea T."/>
            <person name="Sisk P."/>
            <person name="Sykes S."/>
            <person name="Wortman J."/>
            <person name="Nusbaum C."/>
            <person name="Birren B."/>
        </authorList>
    </citation>
    <scope>NUCLEOTIDE SEQUENCE [LARGE SCALE GENOMIC DNA]</scope>
    <source>
        <strain evidence="3">A-37</strain>
    </source>
</reference>
<evidence type="ECO:0000313" key="3">
    <source>
        <dbReference type="Proteomes" id="UP000075883"/>
    </source>
</evidence>
<organism evidence="2 3">
    <name type="scientific">Anopheles culicifacies</name>
    <dbReference type="NCBI Taxonomy" id="139723"/>
    <lineage>
        <taxon>Eukaryota</taxon>
        <taxon>Metazoa</taxon>
        <taxon>Ecdysozoa</taxon>
        <taxon>Arthropoda</taxon>
        <taxon>Hexapoda</taxon>
        <taxon>Insecta</taxon>
        <taxon>Pterygota</taxon>
        <taxon>Neoptera</taxon>
        <taxon>Endopterygota</taxon>
        <taxon>Diptera</taxon>
        <taxon>Nematocera</taxon>
        <taxon>Culicoidea</taxon>
        <taxon>Culicidae</taxon>
        <taxon>Anophelinae</taxon>
        <taxon>Anopheles</taxon>
        <taxon>culicifacies species complex</taxon>
    </lineage>
</organism>
<protein>
    <submittedName>
        <fullName evidence="2">Uncharacterized protein</fullName>
    </submittedName>
</protein>
<dbReference type="EnsemblMetazoa" id="ACUA024804-RA">
    <property type="protein sequence ID" value="ACUA024804-PA"/>
    <property type="gene ID" value="ACUA024804"/>
</dbReference>
<keyword evidence="3" id="KW-1185">Reference proteome</keyword>
<feature type="compositionally biased region" description="Polar residues" evidence="1">
    <location>
        <begin position="91"/>
        <end position="121"/>
    </location>
</feature>
<evidence type="ECO:0000313" key="2">
    <source>
        <dbReference type="EnsemblMetazoa" id="ACUA024804-PA"/>
    </source>
</evidence>
<reference evidence="2" key="2">
    <citation type="submission" date="2020-05" db="UniProtKB">
        <authorList>
            <consortium name="EnsemblMetazoa"/>
        </authorList>
    </citation>
    <scope>IDENTIFICATION</scope>
    <source>
        <strain evidence="2">A-37</strain>
    </source>
</reference>
<feature type="region of interest" description="Disordered" evidence="1">
    <location>
        <begin position="53"/>
        <end position="144"/>
    </location>
</feature>
<dbReference type="Proteomes" id="UP000075883">
    <property type="component" value="Unassembled WGS sequence"/>
</dbReference>
<sequence length="159" mass="17283">MQHISNRTVFLTLEANYHFSACPCSNIVEPKGGENGNSLYRNCARKCEEVCPPSKAKRNEPDRTGGKATPVITGATVEGKFQRVPDEESCVTPSSKRPSRRGQLSNGDGCYQNLQTGSGNTKADDDSNQWQQQHEDGDTLNHSYGLSFPDVGSLFLGGT</sequence>
<evidence type="ECO:0000256" key="1">
    <source>
        <dbReference type="SAM" id="MobiDB-lite"/>
    </source>
</evidence>
<dbReference type="EMBL" id="AXCM01001620">
    <property type="status" value="NOT_ANNOTATED_CDS"/>
    <property type="molecule type" value="Genomic_DNA"/>
</dbReference>
<proteinExistence type="predicted"/>
<accession>A0A182MRX2</accession>
<dbReference type="AlphaFoldDB" id="A0A182MRX2"/>
<dbReference type="VEuPathDB" id="VectorBase:ACUA024804"/>